<dbReference type="InterPro" id="IPR019563">
    <property type="entry name" value="GH97_catalytic"/>
</dbReference>
<keyword evidence="5" id="KW-0326">Glycosidase</keyword>
<protein>
    <submittedName>
        <fullName evidence="9">Glycoside hydrolase family 97 protein</fullName>
    </submittedName>
</protein>
<dbReference type="InterPro" id="IPR013785">
    <property type="entry name" value="Aldolase_TIM"/>
</dbReference>
<name>A0ABT4S2Z4_9FLAO</name>
<evidence type="ECO:0000313" key="9">
    <source>
        <dbReference type="EMBL" id="MDA0178443.1"/>
    </source>
</evidence>
<dbReference type="InterPro" id="IPR017853">
    <property type="entry name" value="GH"/>
</dbReference>
<feature type="domain" description="Glycosyl-hydrolase 97 N-terminal" evidence="7">
    <location>
        <begin position="32"/>
        <end position="288"/>
    </location>
</feature>
<dbReference type="PANTHER" id="PTHR35803">
    <property type="entry name" value="GLUCAN 1,4-ALPHA-GLUCOSIDASE SUSB-RELATED"/>
    <property type="match status" value="1"/>
</dbReference>
<feature type="domain" description="Glycosyl-hydrolase 97 C-terminal oligomerisation" evidence="8">
    <location>
        <begin position="554"/>
        <end position="640"/>
    </location>
</feature>
<dbReference type="Pfam" id="PF14509">
    <property type="entry name" value="GH97_C"/>
    <property type="match status" value="1"/>
</dbReference>
<dbReference type="InterPro" id="IPR052720">
    <property type="entry name" value="Glycosyl_hydrolase_97"/>
</dbReference>
<evidence type="ECO:0000259" key="7">
    <source>
        <dbReference type="Pfam" id="PF14508"/>
    </source>
</evidence>
<dbReference type="Gene3D" id="3.20.20.70">
    <property type="entry name" value="Aldolase class I"/>
    <property type="match status" value="1"/>
</dbReference>
<dbReference type="Pfam" id="PF14508">
    <property type="entry name" value="GH97_N"/>
    <property type="match status" value="1"/>
</dbReference>
<evidence type="ECO:0000256" key="5">
    <source>
        <dbReference type="ARBA" id="ARBA00023295"/>
    </source>
</evidence>
<comment type="subunit">
    <text evidence="2">Monomer.</text>
</comment>
<keyword evidence="3 9" id="KW-0378">Hydrolase</keyword>
<feature type="domain" description="Glycosyl-hydrolase 97 catalytic" evidence="6">
    <location>
        <begin position="308"/>
        <end position="460"/>
    </location>
</feature>
<proteinExistence type="predicted"/>
<dbReference type="InterPro" id="IPR029486">
    <property type="entry name" value="GH97_N"/>
</dbReference>
<dbReference type="InterPro" id="IPR029483">
    <property type="entry name" value="GH97_C"/>
</dbReference>
<dbReference type="Gene3D" id="2.70.98.10">
    <property type="match status" value="1"/>
</dbReference>
<keyword evidence="10" id="KW-1185">Reference proteome</keyword>
<sequence>MKNLLLTTTLLAFTLFGCKQTKQNHVFKNKEKTIVLTFNLDKNQRPFYTISHKNTIVLDTSYLGIDRSDSNFYSNLSVLNVSEAKTIKDQYTLFHGKQKEITYEAKQYTVSLKNEDDKQLNIVFNVSEDGVAFRYEFPKTSDNSYQIKDEKTTFNFNKNTKSFLQPMSKAKTGWEHTNPSYEEHYDMEIPVNKPSSIKEGWVFPALFNTNQTWIAITETGLNSNYCGSRLQYNNTDEALKITFPQKEEVFTDGALLPESKTPWLTPWRVIAIGYLKTITESTLGTDLADKAINMDTSFIKSGLASWSWALLKDDSVNYDTTKQFIDYASTMHWSYCLIDVNWDTTIGDEKMKALADYAKTKDVKLIVWYNSSGDWNTTPYHPKSKLLTHEDRVREFKRMNDLGISGVKIDFFGGDGQSMIAYYHDILKDAANYKLLVNFHGATLPRGWQRTYPHLMTVEAIKGQEFITFFQDIADLQPSHCATLPFTRNLFDPMDFTPMVLDSIPNIERKTTKSFELALPVLFLSGIQHIAETPTGMYKQPDFVQEYLKDIPTNWDQSKFITGYPSKDVVIARQKGDTWFIVGINGENKPKTLQLDLSFISSKDGYIITDKNETFDKTEINSKNLTSIKLQPNGGFVAKF</sequence>
<evidence type="ECO:0000259" key="8">
    <source>
        <dbReference type="Pfam" id="PF14509"/>
    </source>
</evidence>
<dbReference type="PROSITE" id="PS51257">
    <property type="entry name" value="PROKAR_LIPOPROTEIN"/>
    <property type="match status" value="1"/>
</dbReference>
<organism evidence="9 10">
    <name type="scientific">Mesoflavibacter profundi</name>
    <dbReference type="NCBI Taxonomy" id="2708110"/>
    <lineage>
        <taxon>Bacteria</taxon>
        <taxon>Pseudomonadati</taxon>
        <taxon>Bacteroidota</taxon>
        <taxon>Flavobacteriia</taxon>
        <taxon>Flavobacteriales</taxon>
        <taxon>Flavobacteriaceae</taxon>
        <taxon>Mesoflavibacter</taxon>
    </lineage>
</organism>
<dbReference type="InterPro" id="IPR014718">
    <property type="entry name" value="GH-type_carb-bd"/>
</dbReference>
<evidence type="ECO:0000256" key="1">
    <source>
        <dbReference type="ARBA" id="ARBA00001913"/>
    </source>
</evidence>
<comment type="caution">
    <text evidence="9">The sequence shown here is derived from an EMBL/GenBank/DDBJ whole genome shotgun (WGS) entry which is preliminary data.</text>
</comment>
<dbReference type="Proteomes" id="UP001149142">
    <property type="component" value="Unassembled WGS sequence"/>
</dbReference>
<dbReference type="Pfam" id="PF10566">
    <property type="entry name" value="Glyco_hydro_97"/>
    <property type="match status" value="1"/>
</dbReference>
<evidence type="ECO:0000256" key="4">
    <source>
        <dbReference type="ARBA" id="ARBA00022837"/>
    </source>
</evidence>
<evidence type="ECO:0000256" key="3">
    <source>
        <dbReference type="ARBA" id="ARBA00022801"/>
    </source>
</evidence>
<evidence type="ECO:0000256" key="2">
    <source>
        <dbReference type="ARBA" id="ARBA00011245"/>
    </source>
</evidence>
<dbReference type="GO" id="GO:0016787">
    <property type="term" value="F:hydrolase activity"/>
    <property type="evidence" value="ECO:0007669"/>
    <property type="project" value="UniProtKB-KW"/>
</dbReference>
<keyword evidence="4" id="KW-0106">Calcium</keyword>
<dbReference type="SUPFAM" id="SSF51445">
    <property type="entry name" value="(Trans)glycosidases"/>
    <property type="match status" value="1"/>
</dbReference>
<accession>A0ABT4S2Z4</accession>
<evidence type="ECO:0000259" key="6">
    <source>
        <dbReference type="Pfam" id="PF10566"/>
    </source>
</evidence>
<dbReference type="InterPro" id="IPR013780">
    <property type="entry name" value="Glyco_hydro_b"/>
</dbReference>
<dbReference type="Gene3D" id="2.60.40.1180">
    <property type="entry name" value="Golgi alpha-mannosidase II"/>
    <property type="match status" value="1"/>
</dbReference>
<reference evidence="9" key="1">
    <citation type="submission" date="2022-11" db="EMBL/GenBank/DDBJ databases">
        <title>Refractory cell wall polysaccharides provide important carbon source for microbial heterotrophs in the hadal ocean.</title>
        <authorList>
            <person name="Zhu X."/>
        </authorList>
    </citation>
    <scope>NUCLEOTIDE SEQUENCE</scope>
    <source>
        <strain evidence="9">MTRN7</strain>
    </source>
</reference>
<dbReference type="RefSeq" id="WP_270005802.1">
    <property type="nucleotide sequence ID" value="NZ_JAPFGC010000002.1"/>
</dbReference>
<dbReference type="PANTHER" id="PTHR35803:SF2">
    <property type="entry name" value="RETAINING ALPHA-GALACTOSIDASE"/>
    <property type="match status" value="1"/>
</dbReference>
<dbReference type="EMBL" id="JAPFGC010000002">
    <property type="protein sequence ID" value="MDA0178443.1"/>
    <property type="molecule type" value="Genomic_DNA"/>
</dbReference>
<gene>
    <name evidence="9" type="ORF">OOZ35_13155</name>
</gene>
<comment type="cofactor">
    <cofactor evidence="1">
        <name>Ca(2+)</name>
        <dbReference type="ChEBI" id="CHEBI:29108"/>
    </cofactor>
</comment>
<evidence type="ECO:0000313" key="10">
    <source>
        <dbReference type="Proteomes" id="UP001149142"/>
    </source>
</evidence>